<dbReference type="Proteomes" id="UP000658320">
    <property type="component" value="Unassembled WGS sequence"/>
</dbReference>
<dbReference type="EMBL" id="BMSX01000004">
    <property type="protein sequence ID" value="GGR06729.1"/>
    <property type="molecule type" value="Genomic_DNA"/>
</dbReference>
<accession>A0A918C4G6</accession>
<evidence type="ECO:0000313" key="2">
    <source>
        <dbReference type="Proteomes" id="UP000658320"/>
    </source>
</evidence>
<organism evidence="1 2">
    <name type="scientific">Streptomyces aurantiogriseus</name>
    <dbReference type="NCBI Taxonomy" id="66870"/>
    <lineage>
        <taxon>Bacteria</taxon>
        <taxon>Bacillati</taxon>
        <taxon>Actinomycetota</taxon>
        <taxon>Actinomycetes</taxon>
        <taxon>Kitasatosporales</taxon>
        <taxon>Streptomycetaceae</taxon>
        <taxon>Streptomyces</taxon>
    </lineage>
</organism>
<sequence length="124" mass="13420">MSNHAVVTLNFTRPVYAHELRPGDVFAFPDAPHTPLTVGGVKKTVISPELTLLALALHGRRAEPVHLPASTPVRPLRMVRTVSLTCLLCHKPQDVELDLPHDGEPLSLVCGDHAPDTAQNTEGE</sequence>
<comment type="caution">
    <text evidence="1">The sequence shown here is derived from an EMBL/GenBank/DDBJ whole genome shotgun (WGS) entry which is preliminary data.</text>
</comment>
<reference evidence="1" key="1">
    <citation type="journal article" date="2014" name="Int. J. Syst. Evol. Microbiol.">
        <title>Complete genome sequence of Corynebacterium casei LMG S-19264T (=DSM 44701T), isolated from a smear-ripened cheese.</title>
        <authorList>
            <consortium name="US DOE Joint Genome Institute (JGI-PGF)"/>
            <person name="Walter F."/>
            <person name="Albersmeier A."/>
            <person name="Kalinowski J."/>
            <person name="Ruckert C."/>
        </authorList>
    </citation>
    <scope>NUCLEOTIDE SEQUENCE</scope>
    <source>
        <strain evidence="1">JCM 4346</strain>
    </source>
</reference>
<proteinExistence type="predicted"/>
<gene>
    <name evidence="1" type="ORF">GCM10010251_23130</name>
</gene>
<evidence type="ECO:0000313" key="1">
    <source>
        <dbReference type="EMBL" id="GGR06729.1"/>
    </source>
</evidence>
<keyword evidence="2" id="KW-1185">Reference proteome</keyword>
<protein>
    <submittedName>
        <fullName evidence="1">Uncharacterized protein</fullName>
    </submittedName>
</protein>
<reference evidence="1" key="2">
    <citation type="submission" date="2020-09" db="EMBL/GenBank/DDBJ databases">
        <authorList>
            <person name="Sun Q."/>
            <person name="Ohkuma M."/>
        </authorList>
    </citation>
    <scope>NUCLEOTIDE SEQUENCE</scope>
    <source>
        <strain evidence="1">JCM 4346</strain>
    </source>
</reference>
<name>A0A918C4G6_9ACTN</name>
<dbReference type="RefSeq" id="WP_189935024.1">
    <property type="nucleotide sequence ID" value="NZ_BMSX01000004.1"/>
</dbReference>
<dbReference type="AlphaFoldDB" id="A0A918C4G6"/>